<evidence type="ECO:0000256" key="6">
    <source>
        <dbReference type="ARBA" id="ARBA00023136"/>
    </source>
</evidence>
<evidence type="ECO:0000256" key="4">
    <source>
        <dbReference type="ARBA" id="ARBA00022692"/>
    </source>
</evidence>
<dbReference type="GO" id="GO:0055085">
    <property type="term" value="P:transmembrane transport"/>
    <property type="evidence" value="ECO:0007669"/>
    <property type="project" value="InterPro"/>
</dbReference>
<evidence type="ECO:0000256" key="3">
    <source>
        <dbReference type="ARBA" id="ARBA00022475"/>
    </source>
</evidence>
<evidence type="ECO:0000256" key="5">
    <source>
        <dbReference type="ARBA" id="ARBA00022989"/>
    </source>
</evidence>
<comment type="caution">
    <text evidence="9">The sequence shown here is derived from an EMBL/GenBank/DDBJ whole genome shotgun (WGS) entry which is preliminary data.</text>
</comment>
<dbReference type="PANTHER" id="PTHR43227">
    <property type="entry name" value="BLL4140 PROTEIN"/>
    <property type="match status" value="1"/>
</dbReference>
<reference evidence="9 10" key="1">
    <citation type="journal article" date="2014" name="BMC Genomics">
        <title>Comparison of environmental and isolate Sulfobacillus genomes reveals diverse carbon, sulfur, nitrogen, and hydrogen metabolisms.</title>
        <authorList>
            <person name="Justice N.B."/>
            <person name="Norman A."/>
            <person name="Brown C.T."/>
            <person name="Singh A."/>
            <person name="Thomas B.C."/>
            <person name="Banfield J.F."/>
        </authorList>
    </citation>
    <scope>NUCLEOTIDE SEQUENCE [LARGE SCALE GENOMIC DNA]</scope>
    <source>
        <strain evidence="9">AMDSBA3</strain>
    </source>
</reference>
<name>A0A2T2WGS8_9FIRM</name>
<gene>
    <name evidence="9" type="ORF">C7B45_10830</name>
</gene>
<feature type="domain" description="ABC transmembrane type-1" evidence="8">
    <location>
        <begin position="83"/>
        <end position="299"/>
    </location>
</feature>
<feature type="transmembrane region" description="Helical" evidence="7">
    <location>
        <begin position="25"/>
        <end position="46"/>
    </location>
</feature>
<organism evidence="9 10">
    <name type="scientific">Sulfobacillus acidophilus</name>
    <dbReference type="NCBI Taxonomy" id="53633"/>
    <lineage>
        <taxon>Bacteria</taxon>
        <taxon>Bacillati</taxon>
        <taxon>Bacillota</taxon>
        <taxon>Clostridia</taxon>
        <taxon>Eubacteriales</taxon>
        <taxon>Clostridiales Family XVII. Incertae Sedis</taxon>
        <taxon>Sulfobacillus</taxon>
    </lineage>
</organism>
<evidence type="ECO:0000259" key="8">
    <source>
        <dbReference type="PROSITE" id="PS50928"/>
    </source>
</evidence>
<dbReference type="Pfam" id="PF00528">
    <property type="entry name" value="BPD_transp_1"/>
    <property type="match status" value="1"/>
</dbReference>
<feature type="transmembrane region" description="Helical" evidence="7">
    <location>
        <begin position="276"/>
        <end position="300"/>
    </location>
</feature>
<dbReference type="Gene3D" id="1.10.3720.10">
    <property type="entry name" value="MetI-like"/>
    <property type="match status" value="1"/>
</dbReference>
<evidence type="ECO:0000256" key="7">
    <source>
        <dbReference type="RuleBase" id="RU363032"/>
    </source>
</evidence>
<evidence type="ECO:0000313" key="9">
    <source>
        <dbReference type="EMBL" id="PSR21435.1"/>
    </source>
</evidence>
<accession>A0A2T2WGS8</accession>
<comment type="similarity">
    <text evidence="7">Belongs to the binding-protein-dependent transport system permease family.</text>
</comment>
<dbReference type="InterPro" id="IPR035906">
    <property type="entry name" value="MetI-like_sf"/>
</dbReference>
<dbReference type="PROSITE" id="PS50928">
    <property type="entry name" value="ABC_TM1"/>
    <property type="match status" value="1"/>
</dbReference>
<keyword evidence="2 7" id="KW-0813">Transport</keyword>
<feature type="transmembrane region" description="Helical" evidence="7">
    <location>
        <begin position="220"/>
        <end position="241"/>
    </location>
</feature>
<feature type="transmembrane region" description="Helical" evidence="7">
    <location>
        <begin position="87"/>
        <end position="108"/>
    </location>
</feature>
<dbReference type="EMBL" id="PXYV01000034">
    <property type="protein sequence ID" value="PSR21435.1"/>
    <property type="molecule type" value="Genomic_DNA"/>
</dbReference>
<proteinExistence type="inferred from homology"/>
<comment type="subcellular location">
    <subcellularLocation>
        <location evidence="1 7">Cell membrane</location>
        <topology evidence="1 7">Multi-pass membrane protein</topology>
    </subcellularLocation>
</comment>
<dbReference type="SUPFAM" id="SSF161098">
    <property type="entry name" value="MetI-like"/>
    <property type="match status" value="1"/>
</dbReference>
<dbReference type="InterPro" id="IPR050809">
    <property type="entry name" value="UgpAE/MalFG_permease"/>
</dbReference>
<feature type="transmembrane region" description="Helical" evidence="7">
    <location>
        <begin position="120"/>
        <end position="145"/>
    </location>
</feature>
<keyword evidence="4 7" id="KW-0812">Transmembrane</keyword>
<evidence type="ECO:0000256" key="1">
    <source>
        <dbReference type="ARBA" id="ARBA00004651"/>
    </source>
</evidence>
<dbReference type="Proteomes" id="UP000241848">
    <property type="component" value="Unassembled WGS sequence"/>
</dbReference>
<protein>
    <recommendedName>
        <fullName evidence="8">ABC transmembrane type-1 domain-containing protein</fullName>
    </recommendedName>
</protein>
<dbReference type="PANTHER" id="PTHR43227:SF7">
    <property type="entry name" value="ARABINOOLIGOSACCHARIDES TRANSPORT SYSTEM PERMEASE PROTEIN ARAP"/>
    <property type="match status" value="1"/>
</dbReference>
<keyword evidence="3" id="KW-1003">Cell membrane</keyword>
<evidence type="ECO:0000313" key="10">
    <source>
        <dbReference type="Proteomes" id="UP000241848"/>
    </source>
</evidence>
<dbReference type="GO" id="GO:0005886">
    <property type="term" value="C:plasma membrane"/>
    <property type="evidence" value="ECO:0007669"/>
    <property type="project" value="UniProtKB-SubCell"/>
</dbReference>
<feature type="transmembrane region" description="Helical" evidence="7">
    <location>
        <begin position="174"/>
        <end position="199"/>
    </location>
</feature>
<dbReference type="CDD" id="cd06261">
    <property type="entry name" value="TM_PBP2"/>
    <property type="match status" value="1"/>
</dbReference>
<keyword evidence="5 7" id="KW-1133">Transmembrane helix</keyword>
<evidence type="ECO:0000256" key="2">
    <source>
        <dbReference type="ARBA" id="ARBA00022448"/>
    </source>
</evidence>
<sequence length="309" mass="33670">MVAVLVRWGVRGVKRRQGRIITRHVGILYLLPAIILIGLTVGYPIVHIVEMAFGNVNTFGTIMGSNGFQNFSGLWESGFPVVIRNTVIWTLGILIPTVLLSLTMAYSLSLPIRLQPFFRTISIVPWAIPLTIVAIWGSMAFNALYGQVDTVLLDLHLISHRIGWLAYGKTSLPVMILIGIWVSVPFTTLTLLGGIQAIPRDVIEASSIDGARGFSRFSRIVLPLITNSVQLVVLINLAYIFNSFPIIWVMTEGGPAYASATVTTFVYQLAFTDGQFGYAGAAALLAFIVLIGVALGYVALYRKTEGGLL</sequence>
<dbReference type="AlphaFoldDB" id="A0A2T2WGS8"/>
<keyword evidence="6 7" id="KW-0472">Membrane</keyword>
<dbReference type="InterPro" id="IPR000515">
    <property type="entry name" value="MetI-like"/>
</dbReference>